<keyword evidence="2" id="KW-0687">Ribonucleoprotein</keyword>
<organism evidence="5 6">
    <name type="scientific">Vanrija albida</name>
    <dbReference type="NCBI Taxonomy" id="181172"/>
    <lineage>
        <taxon>Eukaryota</taxon>
        <taxon>Fungi</taxon>
        <taxon>Dikarya</taxon>
        <taxon>Basidiomycota</taxon>
        <taxon>Agaricomycotina</taxon>
        <taxon>Tremellomycetes</taxon>
        <taxon>Trichosporonales</taxon>
        <taxon>Trichosporonaceae</taxon>
        <taxon>Vanrija</taxon>
    </lineage>
</organism>
<reference evidence="5 6" key="1">
    <citation type="submission" date="2023-08" db="EMBL/GenBank/DDBJ databases">
        <title>Annotated Genome Sequence of Vanrija albida AlHP1.</title>
        <authorList>
            <person name="Herzog R."/>
        </authorList>
    </citation>
    <scope>NUCLEOTIDE SEQUENCE [LARGE SCALE GENOMIC DNA]</scope>
    <source>
        <strain evidence="5 6">AlHP1</strain>
    </source>
</reference>
<gene>
    <name evidence="5" type="ORF">Q8F55_002341</name>
</gene>
<evidence type="ECO:0000313" key="6">
    <source>
        <dbReference type="Proteomes" id="UP001565368"/>
    </source>
</evidence>
<evidence type="ECO:0000256" key="4">
    <source>
        <dbReference type="SAM" id="MobiDB-lite"/>
    </source>
</evidence>
<dbReference type="GeneID" id="95983384"/>
<comment type="caution">
    <text evidence="5">The sequence shown here is derived from an EMBL/GenBank/DDBJ whole genome shotgun (WGS) entry which is preliminary data.</text>
</comment>
<feature type="region of interest" description="Disordered" evidence="4">
    <location>
        <begin position="81"/>
        <end position="115"/>
    </location>
</feature>
<dbReference type="SUPFAM" id="SSF46911">
    <property type="entry name" value="Ribosomal protein S18"/>
    <property type="match status" value="1"/>
</dbReference>
<evidence type="ECO:0000313" key="5">
    <source>
        <dbReference type="EMBL" id="KAL1411385.1"/>
    </source>
</evidence>
<accession>A0ABR3Q9I0</accession>
<feature type="compositionally biased region" description="Low complexity" evidence="4">
    <location>
        <begin position="38"/>
        <end position="56"/>
    </location>
</feature>
<dbReference type="Proteomes" id="UP001565368">
    <property type="component" value="Unassembled WGS sequence"/>
</dbReference>
<dbReference type="RefSeq" id="XP_069211329.1">
    <property type="nucleotide sequence ID" value="XM_069350943.1"/>
</dbReference>
<dbReference type="Gene3D" id="4.10.640.10">
    <property type="entry name" value="Ribosomal protein S18"/>
    <property type="match status" value="1"/>
</dbReference>
<evidence type="ECO:0000256" key="2">
    <source>
        <dbReference type="ARBA" id="ARBA00023274"/>
    </source>
</evidence>
<evidence type="ECO:0000256" key="3">
    <source>
        <dbReference type="ARBA" id="ARBA00035264"/>
    </source>
</evidence>
<keyword evidence="6" id="KW-1185">Reference proteome</keyword>
<evidence type="ECO:0000256" key="1">
    <source>
        <dbReference type="ARBA" id="ARBA00022980"/>
    </source>
</evidence>
<feature type="region of interest" description="Disordered" evidence="4">
    <location>
        <begin position="38"/>
        <end position="61"/>
    </location>
</feature>
<protein>
    <recommendedName>
        <fullName evidence="3">Small ribosomal subunit protein bS18m</fullName>
    </recommendedName>
</protein>
<keyword evidence="1" id="KW-0689">Ribosomal protein</keyword>
<name>A0ABR3Q9I0_9TREE</name>
<dbReference type="InterPro" id="IPR001648">
    <property type="entry name" value="Ribosomal_bS18"/>
</dbReference>
<sequence length="203" mass="21845">MSRPALLAPLRSLRALHTSAPRAGPSAADFLARLTGSQASSSASSSQQPGAGAGAPHDAARGMIGTVGMRDLTLEKDNRNPFVPNQITPPSAYTHDELYSSKRGGSKRPLLGPPNRIARQIDPFHLRGSNPVDHALNPLMASAFVDDIGKIRGRNITGLTWKSQRRIGKLVRRARAMGVISTFSRNPRPGGLGERDFKMRPLQ</sequence>
<dbReference type="InterPro" id="IPR036870">
    <property type="entry name" value="Ribosomal_bS18_sf"/>
</dbReference>
<dbReference type="EMBL" id="JBBXJM010000002">
    <property type="protein sequence ID" value="KAL1411385.1"/>
    <property type="molecule type" value="Genomic_DNA"/>
</dbReference>
<dbReference type="Pfam" id="PF01084">
    <property type="entry name" value="Ribosomal_S18"/>
    <property type="match status" value="1"/>
</dbReference>
<proteinExistence type="predicted"/>